<sequence>MHDVQVGEQVWSRHANQLRLRLKEPGQSQHTFGSLLDTFDLPTTTREMDDSSQTQCSRNCEYGTVESEGIVVSKRSCGTL</sequence>
<name>A0A1I7XM81_HETBA</name>
<evidence type="ECO:0000313" key="2">
    <source>
        <dbReference type="WBParaSite" id="Hba_18841"/>
    </source>
</evidence>
<dbReference type="AlphaFoldDB" id="A0A1I7XM81"/>
<protein>
    <submittedName>
        <fullName evidence="2">DNA-directed RNA polymerase</fullName>
    </submittedName>
</protein>
<accession>A0A1I7XM81</accession>
<evidence type="ECO:0000313" key="1">
    <source>
        <dbReference type="Proteomes" id="UP000095283"/>
    </source>
</evidence>
<dbReference type="WBParaSite" id="Hba_18841">
    <property type="protein sequence ID" value="Hba_18841"/>
    <property type="gene ID" value="Hba_18841"/>
</dbReference>
<reference evidence="2" key="1">
    <citation type="submission" date="2016-11" db="UniProtKB">
        <authorList>
            <consortium name="WormBaseParasite"/>
        </authorList>
    </citation>
    <scope>IDENTIFICATION</scope>
</reference>
<organism evidence="1 2">
    <name type="scientific">Heterorhabditis bacteriophora</name>
    <name type="common">Entomopathogenic nematode worm</name>
    <dbReference type="NCBI Taxonomy" id="37862"/>
    <lineage>
        <taxon>Eukaryota</taxon>
        <taxon>Metazoa</taxon>
        <taxon>Ecdysozoa</taxon>
        <taxon>Nematoda</taxon>
        <taxon>Chromadorea</taxon>
        <taxon>Rhabditida</taxon>
        <taxon>Rhabditina</taxon>
        <taxon>Rhabditomorpha</taxon>
        <taxon>Strongyloidea</taxon>
        <taxon>Heterorhabditidae</taxon>
        <taxon>Heterorhabditis</taxon>
    </lineage>
</organism>
<proteinExistence type="predicted"/>
<keyword evidence="1" id="KW-1185">Reference proteome</keyword>
<dbReference type="Proteomes" id="UP000095283">
    <property type="component" value="Unplaced"/>
</dbReference>